<evidence type="ECO:0000313" key="1">
    <source>
        <dbReference type="EMBL" id="SFB62246.1"/>
    </source>
</evidence>
<evidence type="ECO:0000313" key="2">
    <source>
        <dbReference type="Proteomes" id="UP000243799"/>
    </source>
</evidence>
<name>A0A1I1CJR1_9PSEU</name>
<dbReference type="STRING" id="490629.SAMN05216266_13029"/>
<keyword evidence="2" id="KW-1185">Reference proteome</keyword>
<dbReference type="SUPFAM" id="SSF55874">
    <property type="entry name" value="ATPase domain of HSP90 chaperone/DNA topoisomerase II/histidine kinase"/>
    <property type="match status" value="1"/>
</dbReference>
<dbReference type="OrthoDB" id="3201966at2"/>
<organism evidence="1 2">
    <name type="scientific">Amycolatopsis marina</name>
    <dbReference type="NCBI Taxonomy" id="490629"/>
    <lineage>
        <taxon>Bacteria</taxon>
        <taxon>Bacillati</taxon>
        <taxon>Actinomycetota</taxon>
        <taxon>Actinomycetes</taxon>
        <taxon>Pseudonocardiales</taxon>
        <taxon>Pseudonocardiaceae</taxon>
        <taxon>Amycolatopsis</taxon>
    </lineage>
</organism>
<proteinExistence type="predicted"/>
<sequence>MSPSGTEGAASDPFGAAGLRAGVLRAWRESPTRFTEDTNAEHDLKVGGYRDRLFVELAQNAADAASAAGESGSLRVSVVDGELWVANTGSPLDAVGVAALSSLRASGKQGDTVGRFGVGFAAVLTVSTEPRIVSRTGGVLFSTTRTGTAAVDAGVPGADEGGEVPVLRLPWPLRADEPPPAEGYDTEVRLPLGSGVDESSLLAGFAEEAPDLLLALPWLARIEVAGAVWRRHQPASGTVEITDPTGAVRRWLTQPIAGEGGIWALPVDAEGLPTPLDGDVLHTPTPTDERLSLPARLFANVAMEPSRRRVLPGAAVTAVLRQAAQAYPELVRRVGPAARVLLVPRTGFPRSEVDEQLRELVLDALRTRPWLPPADEVAEIAAGRARVLSVDSGALVGLLAGIVPDLVAAPLCGPGVGRTLSSVGASALTSAELVEAISGIDRPLFWWRELYDALLSALDARQLSADDLGALPVPLLDGRVLPGPRGALLLEADSGLAEKLSTVDVVGLRLTHPEVAHPLLERLGATRAGITDLLEAPELRDAVQRSVEDARSGMDTMALADTVLGILSDCAFAGTKHLGALALPARSGWRRADELVLPDADLLDVLDAQALGEDGPLDVLDAEFALRWPASVLESVGVLGSFVVVADDEPVEPDHDLPDEQDWWESEADPPARVLAVRDLDLVAEDAWPATLRLLAQQPETWRALTEPRGHTGWWLARYAALAGQAPLEWRLPSAVALTGLYEPVPDLGIREDVLRAAGVRSALAVTDAEDAADLLDRLGDPGRDVRQGLAWRAHAALIAADVAVDELDPPPRVRTLAGSVADAADAVVLDAPWLLAVWPADTVVAGPAFDARLADLLDLPLASERTRATVEEAGEYVRWDELDAVRVLADLLDLPLPEGGVEMHEQLSVSLSGESHGVSWWVDDRMHAEDSSAGLGRAFAWAAGRWADRLLIVALLDEPDTATLLA</sequence>
<dbReference type="EMBL" id="FOKG01000030">
    <property type="protein sequence ID" value="SFB62246.1"/>
    <property type="molecule type" value="Genomic_DNA"/>
</dbReference>
<gene>
    <name evidence="1" type="ORF">SAMN05216266_13029</name>
</gene>
<evidence type="ECO:0008006" key="3">
    <source>
        <dbReference type="Google" id="ProtNLM"/>
    </source>
</evidence>
<dbReference type="InterPro" id="IPR036890">
    <property type="entry name" value="HATPase_C_sf"/>
</dbReference>
<dbReference type="Proteomes" id="UP000243799">
    <property type="component" value="Unassembled WGS sequence"/>
</dbReference>
<dbReference type="NCBIfam" id="NF047352">
    <property type="entry name" value="P_loop_sacsin"/>
    <property type="match status" value="1"/>
</dbReference>
<reference evidence="2" key="1">
    <citation type="submission" date="2016-10" db="EMBL/GenBank/DDBJ databases">
        <authorList>
            <person name="Varghese N."/>
            <person name="Submissions S."/>
        </authorList>
    </citation>
    <scope>NUCLEOTIDE SEQUENCE [LARGE SCALE GENOMIC DNA]</scope>
    <source>
        <strain evidence="2">CGMCC 4.3568</strain>
    </source>
</reference>
<dbReference type="AlphaFoldDB" id="A0A1I1CJR1"/>
<protein>
    <recommendedName>
        <fullName evidence="3">Molecular chaperone Hsp90</fullName>
    </recommendedName>
</protein>
<accession>A0A1I1CJR1</accession>
<dbReference type="RefSeq" id="WP_091678944.1">
    <property type="nucleotide sequence ID" value="NZ_FOKG01000030.1"/>
</dbReference>